<evidence type="ECO:0000313" key="4">
    <source>
        <dbReference type="EMBL" id="CAL1153679.1"/>
    </source>
</evidence>
<proteinExistence type="predicted"/>
<feature type="compositionally biased region" description="Low complexity" evidence="1">
    <location>
        <begin position="454"/>
        <end position="466"/>
    </location>
</feature>
<dbReference type="EMBL" id="CAMXCT010002769">
    <property type="protein sequence ID" value="CAI4000304.1"/>
    <property type="molecule type" value="Genomic_DNA"/>
</dbReference>
<dbReference type="InterPro" id="IPR001584">
    <property type="entry name" value="Integrase_cat-core"/>
</dbReference>
<name>A0A9P1CXZ9_9DINO</name>
<evidence type="ECO:0000313" key="3">
    <source>
        <dbReference type="EMBL" id="CAI4000304.1"/>
    </source>
</evidence>
<dbReference type="InterPro" id="IPR036397">
    <property type="entry name" value="RNaseH_sf"/>
</dbReference>
<feature type="region of interest" description="Disordered" evidence="1">
    <location>
        <begin position="452"/>
        <end position="471"/>
    </location>
</feature>
<organism evidence="3">
    <name type="scientific">Cladocopium goreaui</name>
    <dbReference type="NCBI Taxonomy" id="2562237"/>
    <lineage>
        <taxon>Eukaryota</taxon>
        <taxon>Sar</taxon>
        <taxon>Alveolata</taxon>
        <taxon>Dinophyceae</taxon>
        <taxon>Suessiales</taxon>
        <taxon>Symbiodiniaceae</taxon>
        <taxon>Cladocopium</taxon>
    </lineage>
</organism>
<dbReference type="PROSITE" id="PS50994">
    <property type="entry name" value="INTEGRASE"/>
    <property type="match status" value="1"/>
</dbReference>
<reference evidence="4" key="2">
    <citation type="submission" date="2024-04" db="EMBL/GenBank/DDBJ databases">
        <authorList>
            <person name="Chen Y."/>
            <person name="Shah S."/>
            <person name="Dougan E. K."/>
            <person name="Thang M."/>
            <person name="Chan C."/>
        </authorList>
    </citation>
    <scope>NUCLEOTIDE SEQUENCE [LARGE SCALE GENOMIC DNA]</scope>
</reference>
<feature type="region of interest" description="Disordered" evidence="1">
    <location>
        <begin position="1203"/>
        <end position="1251"/>
    </location>
</feature>
<gene>
    <name evidence="3" type="ORF">C1SCF055_LOCUS26430</name>
</gene>
<feature type="compositionally biased region" description="Basic and acidic residues" evidence="1">
    <location>
        <begin position="1084"/>
        <end position="1095"/>
    </location>
</feature>
<dbReference type="GO" id="GO:0003676">
    <property type="term" value="F:nucleic acid binding"/>
    <property type="evidence" value="ECO:0007669"/>
    <property type="project" value="InterPro"/>
</dbReference>
<feature type="compositionally biased region" description="Basic and acidic residues" evidence="1">
    <location>
        <begin position="60"/>
        <end position="71"/>
    </location>
</feature>
<feature type="compositionally biased region" description="Acidic residues" evidence="1">
    <location>
        <begin position="1237"/>
        <end position="1251"/>
    </location>
</feature>
<dbReference type="SUPFAM" id="SSF53098">
    <property type="entry name" value="Ribonuclease H-like"/>
    <property type="match status" value="1"/>
</dbReference>
<comment type="caution">
    <text evidence="3">The sequence shown here is derived from an EMBL/GenBank/DDBJ whole genome shotgun (WGS) entry which is preliminary data.</text>
</comment>
<dbReference type="InterPro" id="IPR012337">
    <property type="entry name" value="RNaseH-like_sf"/>
</dbReference>
<dbReference type="AlphaFoldDB" id="A0A9P1CXZ9"/>
<feature type="region of interest" description="Disordered" evidence="1">
    <location>
        <begin position="638"/>
        <end position="691"/>
    </location>
</feature>
<keyword evidence="6" id="KW-1185">Reference proteome</keyword>
<evidence type="ECO:0000313" key="6">
    <source>
        <dbReference type="Proteomes" id="UP001152797"/>
    </source>
</evidence>
<feature type="compositionally biased region" description="Basic and acidic residues" evidence="1">
    <location>
        <begin position="1203"/>
        <end position="1230"/>
    </location>
</feature>
<feature type="compositionally biased region" description="Low complexity" evidence="1">
    <location>
        <begin position="364"/>
        <end position="380"/>
    </location>
</feature>
<protein>
    <submittedName>
        <fullName evidence="5">Integrase catalytic domain-containing protein</fullName>
    </submittedName>
</protein>
<dbReference type="Proteomes" id="UP001152797">
    <property type="component" value="Unassembled WGS sequence"/>
</dbReference>
<evidence type="ECO:0000259" key="2">
    <source>
        <dbReference type="PROSITE" id="PS50994"/>
    </source>
</evidence>
<feature type="region of interest" description="Disordered" evidence="1">
    <location>
        <begin position="1"/>
        <end position="93"/>
    </location>
</feature>
<dbReference type="EMBL" id="CAMXCT030002769">
    <property type="protein sequence ID" value="CAL4787616.1"/>
    <property type="molecule type" value="Genomic_DNA"/>
</dbReference>
<feature type="region of interest" description="Disordered" evidence="1">
    <location>
        <begin position="1074"/>
        <end position="1095"/>
    </location>
</feature>
<feature type="region of interest" description="Disordered" evidence="1">
    <location>
        <begin position="360"/>
        <end position="380"/>
    </location>
</feature>
<dbReference type="EMBL" id="CAMXCT020002769">
    <property type="protein sequence ID" value="CAL1153679.1"/>
    <property type="molecule type" value="Genomic_DNA"/>
</dbReference>
<evidence type="ECO:0000313" key="5">
    <source>
        <dbReference type="EMBL" id="CAL4787616.1"/>
    </source>
</evidence>
<accession>A0A9P1CXZ9</accession>
<sequence length="1251" mass="142007">MQNVPSSHGSLDGDPEGEPRDEGAKLSPTDDGDGFNSDEFREWLAQRKTRSRTATRRSRRPELEDGSDGDRSSAGQNRGSGTGPPPPEWDGTSISFQDWLIKARLWLATTRAKPCSQGPMILQRLSGQPFQSLKHYARDQRWLNDDKNGKKLLDAMDTPELFGEDREEELLAALAKLTYHLKRQRDEGCRSFFNKFDDAVRKIQEHNVDLPEKYLGFLLINSLNISETDIKAMLAFTQGSILVRDVKGWCRKHEMKLLAKDVGVDRTKTPLTSKASAVMSLQAEEEEPDDDELMAMEELWRELHPGEGDDEIAETYLPEDDDVMEEHEAKEVLSTMLTQKKKTFMQSLRTKRAKNLARGYGQWRNNGSSGQRSQSSMSTSGYVKGGFYRMSLSEAKSKSRCAKCQQIGHWHKDPECPMNKGGNSQNIKSKEVNLLESEEVIFCGLLDQVEESTRTSTTESPTEPSSGHFDRATTVQDSVNTDHGIGQSNFEQAYKGMNLICIGMKISAADQCRFDLRSLDGNLHKKPTGFLTNSPAIAEQLSRRCDGSHEHEQILGNNHGGSRARQAQEYPPKLVDAILRGYKNEIKQEKEVHVTGVAGLYQEWHQRQCRQPTLEEIIPCQTIKEIYANNDEQVLENEDTVEEPVLPGPDSEPGRSQECPPPQEPGLAVLPPHDPVALPDAESGGRLPRERPFSTEQLVRRAHEGLGHPGNDRLARILKNAKASNEAIQIAKNLKCSVCQQHGAVHPARRGAPPRQLHVNEIVGVDTVYIPTIDGKKRMALNIVDWSSRFQLIIPLRRHTPGEARKAYSQWIKFFGPPTRVYVDLGREFLGAFELGAEHDATVFEPSSLEMPSQRGITERAGKNFKEVFSRTLMQYTCQTEEEWELLLDIANMTCNRLINKSGFSPIQRVLGYSPRVPGGLLTGGYNDFSTRSLRGGDLQLQKAYEMRLAAARAFHEADCQQAVKNTLHAGPRRLHDYEVGQTVYFWRKGMEGAKRDSPEYWRGPARVVLTSPPSTVWLNYRGYIVKAAPEQLRLASEEEQFTLTKWIDDIAQTRQEIEQQPRVGYIDLTKETFPELKDEDENPTEKTEDTERQPQYRLIGKRDHREIIFKGENLQDEWYVDEELQLLVRFHHQPRDWLFSPDEASADCPIEQEHVGHQRRTFGKYVNTGKTFQVNDNWYENIELETMTSWTGRTEFDIVREKPVHARDPAGEEPTLKKLRKSSGEKNEEIPSPSIPDEENEYEPEEPLAL</sequence>
<feature type="compositionally biased region" description="Basic residues" evidence="1">
    <location>
        <begin position="47"/>
        <end position="59"/>
    </location>
</feature>
<dbReference type="GO" id="GO:0015074">
    <property type="term" value="P:DNA integration"/>
    <property type="evidence" value="ECO:0007669"/>
    <property type="project" value="InterPro"/>
</dbReference>
<evidence type="ECO:0000256" key="1">
    <source>
        <dbReference type="SAM" id="MobiDB-lite"/>
    </source>
</evidence>
<reference evidence="3" key="1">
    <citation type="submission" date="2022-10" db="EMBL/GenBank/DDBJ databases">
        <authorList>
            <person name="Chen Y."/>
            <person name="Dougan E. K."/>
            <person name="Chan C."/>
            <person name="Rhodes N."/>
            <person name="Thang M."/>
        </authorList>
    </citation>
    <scope>NUCLEOTIDE SEQUENCE</scope>
</reference>
<feature type="domain" description="Integrase catalytic" evidence="2">
    <location>
        <begin position="750"/>
        <end position="914"/>
    </location>
</feature>
<dbReference type="Gene3D" id="3.30.420.10">
    <property type="entry name" value="Ribonuclease H-like superfamily/Ribonuclease H"/>
    <property type="match status" value="1"/>
</dbReference>